<keyword evidence="19" id="KW-1185">Reference proteome</keyword>
<dbReference type="InterPro" id="IPR029119">
    <property type="entry name" value="MutY_C"/>
</dbReference>
<evidence type="ECO:0000313" key="18">
    <source>
        <dbReference type="EMBL" id="SDB94995.1"/>
    </source>
</evidence>
<dbReference type="InterPro" id="IPR000086">
    <property type="entry name" value="NUDIX_hydrolase_dom"/>
</dbReference>
<comment type="catalytic activity">
    <reaction evidence="10">
        <text>8-oxo-dGTP + H2O = 8-oxo-dGMP + diphosphate + H(+)</text>
        <dbReference type="Rhea" id="RHEA:31575"/>
        <dbReference type="ChEBI" id="CHEBI:15377"/>
        <dbReference type="ChEBI" id="CHEBI:15378"/>
        <dbReference type="ChEBI" id="CHEBI:33019"/>
        <dbReference type="ChEBI" id="CHEBI:63224"/>
        <dbReference type="ChEBI" id="CHEBI:77896"/>
        <dbReference type="EC" id="3.6.1.55"/>
    </reaction>
</comment>
<evidence type="ECO:0000256" key="2">
    <source>
        <dbReference type="ARBA" id="ARBA00005582"/>
    </source>
</evidence>
<dbReference type="InterPro" id="IPR020476">
    <property type="entry name" value="Nudix_hydrolase"/>
</dbReference>
<evidence type="ECO:0000256" key="3">
    <source>
        <dbReference type="ARBA" id="ARBA00022457"/>
    </source>
</evidence>
<sequence length="132" mass="15477">MKKISVVAAVIQYQNEVLCVQRNVSKFDYISYKYEFPGGKIEKQETPEQAIIREIQEELCMDIMIDSHLITVDHDYPDFSIELKTFLCKTKTKSLKLIEHIDSQWLKIQDLSKLDWADADKPIIKELLKNDI</sequence>
<accession>A0A1G6HM82</accession>
<evidence type="ECO:0000256" key="15">
    <source>
        <dbReference type="ARBA" id="ARBA00041979"/>
    </source>
</evidence>
<evidence type="ECO:0000256" key="7">
    <source>
        <dbReference type="ARBA" id="ARBA00022801"/>
    </source>
</evidence>
<dbReference type="EC" id="3.6.1.55" evidence="12"/>
<dbReference type="Proteomes" id="UP000242501">
    <property type="component" value="Unassembled WGS sequence"/>
</dbReference>
<dbReference type="PANTHER" id="PTHR47707:SF1">
    <property type="entry name" value="NUDIX HYDROLASE FAMILY PROTEIN"/>
    <property type="match status" value="1"/>
</dbReference>
<name>A0A1G6HM82_9GAMM</name>
<dbReference type="STRING" id="1219383.SAMN05421733_106129"/>
<evidence type="ECO:0000256" key="16">
    <source>
        <dbReference type="ARBA" id="ARBA00042798"/>
    </source>
</evidence>
<evidence type="ECO:0000256" key="1">
    <source>
        <dbReference type="ARBA" id="ARBA00001946"/>
    </source>
</evidence>
<evidence type="ECO:0000256" key="8">
    <source>
        <dbReference type="ARBA" id="ARBA00022842"/>
    </source>
</evidence>
<evidence type="ECO:0000256" key="10">
    <source>
        <dbReference type="ARBA" id="ARBA00035861"/>
    </source>
</evidence>
<feature type="domain" description="Nudix hydrolase" evidence="17">
    <location>
        <begin position="1"/>
        <end position="129"/>
    </location>
</feature>
<dbReference type="GO" id="GO:0006260">
    <property type="term" value="P:DNA replication"/>
    <property type="evidence" value="ECO:0007669"/>
    <property type="project" value="UniProtKB-KW"/>
</dbReference>
<dbReference type="SUPFAM" id="SSF55811">
    <property type="entry name" value="Nudix"/>
    <property type="match status" value="1"/>
</dbReference>
<comment type="catalytic activity">
    <reaction evidence="11">
        <text>8-oxo-GTP + H2O = 8-oxo-GMP + diphosphate + H(+)</text>
        <dbReference type="Rhea" id="RHEA:67616"/>
        <dbReference type="ChEBI" id="CHEBI:15377"/>
        <dbReference type="ChEBI" id="CHEBI:15378"/>
        <dbReference type="ChEBI" id="CHEBI:33019"/>
        <dbReference type="ChEBI" id="CHEBI:143553"/>
        <dbReference type="ChEBI" id="CHEBI:145694"/>
    </reaction>
</comment>
<dbReference type="OrthoDB" id="9791228at2"/>
<keyword evidence="6" id="KW-0227">DNA damage</keyword>
<comment type="cofactor">
    <cofactor evidence="1">
        <name>Mg(2+)</name>
        <dbReference type="ChEBI" id="CHEBI:18420"/>
    </cofactor>
</comment>
<dbReference type="GO" id="GO:0044715">
    <property type="term" value="F:8-oxo-dGDP phosphatase activity"/>
    <property type="evidence" value="ECO:0007669"/>
    <property type="project" value="TreeGrafter"/>
</dbReference>
<dbReference type="Pfam" id="PF14815">
    <property type="entry name" value="NUDIX_4"/>
    <property type="match status" value="1"/>
</dbReference>
<dbReference type="EMBL" id="FMYL01000006">
    <property type="protein sequence ID" value="SDB94995.1"/>
    <property type="molecule type" value="Genomic_DNA"/>
</dbReference>
<keyword evidence="8" id="KW-0460">Magnesium</keyword>
<comment type="similarity">
    <text evidence="2">Belongs to the Nudix hydrolase family.</text>
</comment>
<dbReference type="AlphaFoldDB" id="A0A1G6HM82"/>
<dbReference type="RefSeq" id="WP_092748258.1">
    <property type="nucleotide sequence ID" value="NZ_FMYL01000006.1"/>
</dbReference>
<evidence type="ECO:0000256" key="6">
    <source>
        <dbReference type="ARBA" id="ARBA00022763"/>
    </source>
</evidence>
<organism evidence="18 19">
    <name type="scientific">Acinetobacter boissieri</name>
    <dbReference type="NCBI Taxonomy" id="1219383"/>
    <lineage>
        <taxon>Bacteria</taxon>
        <taxon>Pseudomonadati</taxon>
        <taxon>Pseudomonadota</taxon>
        <taxon>Gammaproteobacteria</taxon>
        <taxon>Moraxellales</taxon>
        <taxon>Moraxellaceae</taxon>
        <taxon>Acinetobacter</taxon>
    </lineage>
</organism>
<gene>
    <name evidence="18" type="ORF">SAMN05421733_106129</name>
</gene>
<evidence type="ECO:0000256" key="4">
    <source>
        <dbReference type="ARBA" id="ARBA00022705"/>
    </source>
</evidence>
<keyword evidence="4" id="KW-0235">DNA replication</keyword>
<evidence type="ECO:0000256" key="14">
    <source>
        <dbReference type="ARBA" id="ARBA00041592"/>
    </source>
</evidence>
<evidence type="ECO:0000313" key="19">
    <source>
        <dbReference type="Proteomes" id="UP000242501"/>
    </source>
</evidence>
<protein>
    <recommendedName>
        <fullName evidence="13">8-oxo-dGTP diphosphatase</fullName>
        <ecNumber evidence="12">3.6.1.55</ecNumber>
    </recommendedName>
    <alternativeName>
        <fullName evidence="16">7,8-dihydro-8-oxoguanine-triphosphatase</fullName>
    </alternativeName>
    <alternativeName>
        <fullName evidence="15">Mutator protein MutT</fullName>
    </alternativeName>
    <alternativeName>
        <fullName evidence="14">dGTP pyrophosphohydrolase</fullName>
    </alternativeName>
</protein>
<dbReference type="PRINTS" id="PR00502">
    <property type="entry name" value="NUDIXFAMILY"/>
</dbReference>
<dbReference type="GO" id="GO:0006281">
    <property type="term" value="P:DNA repair"/>
    <property type="evidence" value="ECO:0007669"/>
    <property type="project" value="UniProtKB-KW"/>
</dbReference>
<proteinExistence type="inferred from homology"/>
<keyword evidence="3" id="KW-0515">Mutator protein</keyword>
<evidence type="ECO:0000256" key="11">
    <source>
        <dbReference type="ARBA" id="ARBA00036904"/>
    </source>
</evidence>
<evidence type="ECO:0000256" key="12">
    <source>
        <dbReference type="ARBA" id="ARBA00038905"/>
    </source>
</evidence>
<keyword evidence="5" id="KW-0479">Metal-binding</keyword>
<evidence type="ECO:0000256" key="5">
    <source>
        <dbReference type="ARBA" id="ARBA00022723"/>
    </source>
</evidence>
<reference evidence="19" key="1">
    <citation type="submission" date="2016-09" db="EMBL/GenBank/DDBJ databases">
        <authorList>
            <person name="Varghese N."/>
            <person name="Submissions S."/>
        </authorList>
    </citation>
    <scope>NUCLEOTIDE SEQUENCE [LARGE SCALE GENOMIC DNA]</scope>
    <source>
        <strain evidence="19">ANC 4422</strain>
    </source>
</reference>
<dbReference type="GO" id="GO:0044716">
    <property type="term" value="F:8-oxo-GDP phosphatase activity"/>
    <property type="evidence" value="ECO:0007669"/>
    <property type="project" value="TreeGrafter"/>
</dbReference>
<dbReference type="GO" id="GO:0035539">
    <property type="term" value="F:8-oxo-7,8-dihydrodeoxyguanosine triphosphate pyrophosphatase activity"/>
    <property type="evidence" value="ECO:0007669"/>
    <property type="project" value="UniProtKB-EC"/>
</dbReference>
<dbReference type="InterPro" id="IPR047127">
    <property type="entry name" value="MutT-like"/>
</dbReference>
<dbReference type="CDD" id="cd03425">
    <property type="entry name" value="NUDIX_MutT_NudA_like"/>
    <property type="match status" value="1"/>
</dbReference>
<dbReference type="InterPro" id="IPR015797">
    <property type="entry name" value="NUDIX_hydrolase-like_dom_sf"/>
</dbReference>
<dbReference type="GO" id="GO:0046872">
    <property type="term" value="F:metal ion binding"/>
    <property type="evidence" value="ECO:0007669"/>
    <property type="project" value="UniProtKB-KW"/>
</dbReference>
<evidence type="ECO:0000256" key="9">
    <source>
        <dbReference type="ARBA" id="ARBA00023204"/>
    </source>
</evidence>
<evidence type="ECO:0000259" key="17">
    <source>
        <dbReference type="PROSITE" id="PS51462"/>
    </source>
</evidence>
<dbReference type="PROSITE" id="PS51462">
    <property type="entry name" value="NUDIX"/>
    <property type="match status" value="1"/>
</dbReference>
<keyword evidence="9" id="KW-0234">DNA repair</keyword>
<dbReference type="GO" id="GO:0008413">
    <property type="term" value="F:8-oxo-7,8-dihydroguanosine triphosphate pyrophosphatase activity"/>
    <property type="evidence" value="ECO:0007669"/>
    <property type="project" value="TreeGrafter"/>
</dbReference>
<dbReference type="PANTHER" id="PTHR47707">
    <property type="entry name" value="8-OXO-DGTP DIPHOSPHATASE"/>
    <property type="match status" value="1"/>
</dbReference>
<dbReference type="Gene3D" id="3.90.79.10">
    <property type="entry name" value="Nucleoside Triphosphate Pyrophosphohydrolase"/>
    <property type="match status" value="1"/>
</dbReference>
<keyword evidence="7" id="KW-0378">Hydrolase</keyword>
<evidence type="ECO:0000256" key="13">
    <source>
        <dbReference type="ARBA" id="ARBA00040794"/>
    </source>
</evidence>